<sequence length="622" mass="69505">MAGFGFSISDIVMVGELALSIYGSIKTAGREYRSITTEVKSVRSSLRGIQTELENPNSILNRANSTQRRELAALVTTCNSDLQDIDKELVRFRTLRKNGAPRWDKLRFTPNKQADIRTKVSRHSERLNRFLNGLQTDSLGRIEENTERHVLSFAEIRTRLDAIHQDVLNRKRDASVLTDMDGWVALEQELLGEDDVTEVDVETNKSEIVEWLEYVRGRDGFEDALKNITELEDDRSSAHNAGETPEDVERTTTLHSANVEHSHENVEPLCEASDSSNAISTFKVSGDVGPELELSPADVGVNGQVWGDDASSIEDFQSSDTPIVDKNDETGHPWSNLTATASSSPANPIGSSLQGPDGVSLEGPVSDSASEQDVENQWSFVMYTRDYTTLQDGHAPGEQLRKEESYAPNSVVELLVEVTIAPVLYLSLEDFYRGGYFQLGGTITTYDPLTRTQWTSPETSRYIRLKEGEKAGSCHCVDVEFGIMVEVAQKPHRRFRREGDDLHYTFDLDLYDALCGWALTIEGIDGESLNVESGSTPTPQWTQTLIGKGMPKEEDPDKRGDLILTANIKFPTTIAAKDKHKLRDVLRPEERHQECWDEPVMLFDVADEGFGPLHLFYLGQDN</sequence>
<keyword evidence="5" id="KW-1185">Reference proteome</keyword>
<dbReference type="GO" id="GO:0006413">
    <property type="term" value="P:translational initiation"/>
    <property type="evidence" value="ECO:0007669"/>
    <property type="project" value="TreeGrafter"/>
</dbReference>
<evidence type="ECO:0000256" key="2">
    <source>
        <dbReference type="SAM" id="MobiDB-lite"/>
    </source>
</evidence>
<dbReference type="CDD" id="cd10747">
    <property type="entry name" value="DnaJ_C"/>
    <property type="match status" value="1"/>
</dbReference>
<dbReference type="AlphaFoldDB" id="A0A6A5W5G0"/>
<name>A0A6A5W5G0_9PLEO</name>
<dbReference type="PANTHER" id="PTHR24078:SF553">
    <property type="entry name" value="DNAJ HOMOLOG SUBFAMILY B MEMBER 5"/>
    <property type="match status" value="1"/>
</dbReference>
<evidence type="ECO:0000256" key="1">
    <source>
        <dbReference type="ARBA" id="ARBA00023186"/>
    </source>
</evidence>
<evidence type="ECO:0000313" key="5">
    <source>
        <dbReference type="Proteomes" id="UP000799779"/>
    </source>
</evidence>
<keyword evidence="1" id="KW-0143">Chaperone</keyword>
<dbReference type="PANTHER" id="PTHR24078">
    <property type="entry name" value="DNAJ HOMOLOG SUBFAMILY C MEMBER"/>
    <property type="match status" value="1"/>
</dbReference>
<dbReference type="InterPro" id="IPR008971">
    <property type="entry name" value="HSP40/DnaJ_pept-bd"/>
</dbReference>
<dbReference type="InterPro" id="IPR002939">
    <property type="entry name" value="DnaJ_C"/>
</dbReference>
<accession>A0A6A5W5G0</accession>
<reference evidence="4" key="1">
    <citation type="journal article" date="2020" name="Stud. Mycol.">
        <title>101 Dothideomycetes genomes: a test case for predicting lifestyles and emergence of pathogens.</title>
        <authorList>
            <person name="Haridas S."/>
            <person name="Albert R."/>
            <person name="Binder M."/>
            <person name="Bloem J."/>
            <person name="Labutti K."/>
            <person name="Salamov A."/>
            <person name="Andreopoulos B."/>
            <person name="Baker S."/>
            <person name="Barry K."/>
            <person name="Bills G."/>
            <person name="Bluhm B."/>
            <person name="Cannon C."/>
            <person name="Castanera R."/>
            <person name="Culley D."/>
            <person name="Daum C."/>
            <person name="Ezra D."/>
            <person name="Gonzalez J."/>
            <person name="Henrissat B."/>
            <person name="Kuo A."/>
            <person name="Liang C."/>
            <person name="Lipzen A."/>
            <person name="Lutzoni F."/>
            <person name="Magnuson J."/>
            <person name="Mondo S."/>
            <person name="Nolan M."/>
            <person name="Ohm R."/>
            <person name="Pangilinan J."/>
            <person name="Park H.-J."/>
            <person name="Ramirez L."/>
            <person name="Alfaro M."/>
            <person name="Sun H."/>
            <person name="Tritt A."/>
            <person name="Yoshinaga Y."/>
            <person name="Zwiers L.-H."/>
            <person name="Turgeon B."/>
            <person name="Goodwin S."/>
            <person name="Spatafora J."/>
            <person name="Crous P."/>
            <person name="Grigoriev I."/>
        </authorList>
    </citation>
    <scope>NUCLEOTIDE SEQUENCE</scope>
    <source>
        <strain evidence="4">CBS 123094</strain>
    </source>
</reference>
<dbReference type="OrthoDB" id="5404564at2759"/>
<evidence type="ECO:0000259" key="3">
    <source>
        <dbReference type="Pfam" id="PF01556"/>
    </source>
</evidence>
<dbReference type="FunFam" id="2.60.260.20:FF:000013">
    <property type="entry name" value="DnaJ subfamily B member 11"/>
    <property type="match status" value="1"/>
</dbReference>
<dbReference type="GO" id="GO:0051087">
    <property type="term" value="F:protein-folding chaperone binding"/>
    <property type="evidence" value="ECO:0007669"/>
    <property type="project" value="TreeGrafter"/>
</dbReference>
<feature type="region of interest" description="Disordered" evidence="2">
    <location>
        <begin position="294"/>
        <end position="372"/>
    </location>
</feature>
<dbReference type="Proteomes" id="UP000799779">
    <property type="component" value="Unassembled WGS sequence"/>
</dbReference>
<proteinExistence type="predicted"/>
<dbReference type="InterPro" id="IPR051339">
    <property type="entry name" value="DnaJ_subfamily_B"/>
</dbReference>
<feature type="domain" description="Chaperone DnaJ C-terminal" evidence="3">
    <location>
        <begin position="483"/>
        <end position="571"/>
    </location>
</feature>
<dbReference type="EMBL" id="ML977640">
    <property type="protein sequence ID" value="KAF1995341.1"/>
    <property type="molecule type" value="Genomic_DNA"/>
</dbReference>
<protein>
    <recommendedName>
        <fullName evidence="3">Chaperone DnaJ C-terminal domain-containing protein</fullName>
    </recommendedName>
</protein>
<dbReference type="GO" id="GO:0051082">
    <property type="term" value="F:unfolded protein binding"/>
    <property type="evidence" value="ECO:0007669"/>
    <property type="project" value="InterPro"/>
</dbReference>
<dbReference type="SUPFAM" id="SSF49493">
    <property type="entry name" value="HSP40/DnaJ peptide-binding domain"/>
    <property type="match status" value="1"/>
</dbReference>
<evidence type="ECO:0000313" key="4">
    <source>
        <dbReference type="EMBL" id="KAF1995341.1"/>
    </source>
</evidence>
<dbReference type="GO" id="GO:0005829">
    <property type="term" value="C:cytosol"/>
    <property type="evidence" value="ECO:0007669"/>
    <property type="project" value="TreeGrafter"/>
</dbReference>
<dbReference type="GO" id="GO:0006457">
    <property type="term" value="P:protein folding"/>
    <property type="evidence" value="ECO:0007669"/>
    <property type="project" value="InterPro"/>
</dbReference>
<feature type="compositionally biased region" description="Polar residues" evidence="2">
    <location>
        <begin position="333"/>
        <end position="354"/>
    </location>
</feature>
<dbReference type="Gene3D" id="2.60.260.20">
    <property type="entry name" value="Urease metallochaperone UreE, N-terminal domain"/>
    <property type="match status" value="1"/>
</dbReference>
<gene>
    <name evidence="4" type="ORF">P154DRAFT_624036</name>
</gene>
<dbReference type="Pfam" id="PF01556">
    <property type="entry name" value="DnaJ_C"/>
    <property type="match status" value="1"/>
</dbReference>
<organism evidence="4 5">
    <name type="scientific">Amniculicola lignicola CBS 123094</name>
    <dbReference type="NCBI Taxonomy" id="1392246"/>
    <lineage>
        <taxon>Eukaryota</taxon>
        <taxon>Fungi</taxon>
        <taxon>Dikarya</taxon>
        <taxon>Ascomycota</taxon>
        <taxon>Pezizomycotina</taxon>
        <taxon>Dothideomycetes</taxon>
        <taxon>Pleosporomycetidae</taxon>
        <taxon>Pleosporales</taxon>
        <taxon>Amniculicolaceae</taxon>
        <taxon>Amniculicola</taxon>
    </lineage>
</organism>